<evidence type="ECO:0000256" key="1">
    <source>
        <dbReference type="ARBA" id="ARBA00005964"/>
    </source>
</evidence>
<dbReference type="AlphaFoldDB" id="A0AAJ6QQN2"/>
<dbReference type="EC" id="3.1.1.-" evidence="5"/>
<name>A0AAJ6QQN2_9ACAR</name>
<feature type="domain" description="Carboxylesterase type B" evidence="6">
    <location>
        <begin position="18"/>
        <end position="514"/>
    </location>
</feature>
<evidence type="ECO:0000313" key="7">
    <source>
        <dbReference type="Proteomes" id="UP000694867"/>
    </source>
</evidence>
<dbReference type="PROSITE" id="PS00122">
    <property type="entry name" value="CARBOXYLESTERASE_B_1"/>
    <property type="match status" value="1"/>
</dbReference>
<accession>A0AAJ6QQN2</accession>
<evidence type="ECO:0000313" key="8">
    <source>
        <dbReference type="RefSeq" id="XP_003740671.2"/>
    </source>
</evidence>
<protein>
    <recommendedName>
        <fullName evidence="5">Carboxylic ester hydrolase</fullName>
        <ecNumber evidence="5">3.1.1.-</ecNumber>
    </recommendedName>
</protein>
<keyword evidence="2" id="KW-0719">Serine esterase</keyword>
<dbReference type="GO" id="GO:0005886">
    <property type="term" value="C:plasma membrane"/>
    <property type="evidence" value="ECO:0007669"/>
    <property type="project" value="TreeGrafter"/>
</dbReference>
<dbReference type="InterPro" id="IPR002018">
    <property type="entry name" value="CarbesteraseB"/>
</dbReference>
<dbReference type="InterPro" id="IPR019826">
    <property type="entry name" value="Carboxylesterase_B_AS"/>
</dbReference>
<keyword evidence="4" id="KW-0325">Glycoprotein</keyword>
<dbReference type="InterPro" id="IPR050654">
    <property type="entry name" value="AChE-related_enzymes"/>
</dbReference>
<dbReference type="Pfam" id="PF00135">
    <property type="entry name" value="COesterase"/>
    <property type="match status" value="1"/>
</dbReference>
<dbReference type="RefSeq" id="XP_003740671.2">
    <property type="nucleotide sequence ID" value="XM_003740623.2"/>
</dbReference>
<dbReference type="GO" id="GO:0006581">
    <property type="term" value="P:acetylcholine catabolic process"/>
    <property type="evidence" value="ECO:0007669"/>
    <property type="project" value="TreeGrafter"/>
</dbReference>
<dbReference type="GO" id="GO:0003990">
    <property type="term" value="F:acetylcholinesterase activity"/>
    <property type="evidence" value="ECO:0007669"/>
    <property type="project" value="TreeGrafter"/>
</dbReference>
<evidence type="ECO:0000256" key="3">
    <source>
        <dbReference type="ARBA" id="ARBA00022801"/>
    </source>
</evidence>
<dbReference type="GO" id="GO:0019695">
    <property type="term" value="P:choline metabolic process"/>
    <property type="evidence" value="ECO:0007669"/>
    <property type="project" value="TreeGrafter"/>
</dbReference>
<reference evidence="8" key="1">
    <citation type="submission" date="2025-08" db="UniProtKB">
        <authorList>
            <consortium name="RefSeq"/>
        </authorList>
    </citation>
    <scope>IDENTIFICATION</scope>
</reference>
<feature type="chain" id="PRO_5042317236" description="Carboxylic ester hydrolase" evidence="5">
    <location>
        <begin position="17"/>
        <end position="550"/>
    </location>
</feature>
<keyword evidence="7" id="KW-1185">Reference proteome</keyword>
<keyword evidence="5" id="KW-0732">Signal</keyword>
<organism evidence="7 8">
    <name type="scientific">Galendromus occidentalis</name>
    <name type="common">western predatory mite</name>
    <dbReference type="NCBI Taxonomy" id="34638"/>
    <lineage>
        <taxon>Eukaryota</taxon>
        <taxon>Metazoa</taxon>
        <taxon>Ecdysozoa</taxon>
        <taxon>Arthropoda</taxon>
        <taxon>Chelicerata</taxon>
        <taxon>Arachnida</taxon>
        <taxon>Acari</taxon>
        <taxon>Parasitiformes</taxon>
        <taxon>Mesostigmata</taxon>
        <taxon>Gamasina</taxon>
        <taxon>Phytoseioidea</taxon>
        <taxon>Phytoseiidae</taxon>
        <taxon>Typhlodrominae</taxon>
        <taxon>Galendromus</taxon>
    </lineage>
</organism>
<dbReference type="Gene3D" id="3.40.50.1820">
    <property type="entry name" value="alpha/beta hydrolase"/>
    <property type="match status" value="1"/>
</dbReference>
<comment type="similarity">
    <text evidence="1 5">Belongs to the type-B carboxylesterase/lipase family.</text>
</comment>
<evidence type="ECO:0000256" key="5">
    <source>
        <dbReference type="RuleBase" id="RU361235"/>
    </source>
</evidence>
<proteinExistence type="inferred from homology"/>
<sequence>MELLILLCCFIVGLSGKPIVVGKLGRISGRIQRVLDVDIEFFLGIPYAEPPVGEHRFALPRAFGAVGEVEATEYGPSCLQPSSGPLAPENRKLSEDCLRLNVFRRQGTNVNDKKAVIVTLHGGGFVAGSSSDPLQNTAALAGLGDVVVVSLNYRLGILGFADMKEFAPGNLGLRDQRLALEWVQDYIADFGGDPGRVTVMGVSAGSMSIAAQIITPIDERNLFSSVVMDAGVVASNGFHEDSDSSYSRLTKIAEQVGCPLHSLEMVDCLRKIEAERLIAFSLNTTGDNGISYFVATLDGDFIPREVEDYVRENSSNLRKVRTIIGYARDEGSFFVSSKFMAKDHPNPESTDEVMAYMELLSQNYDYPLNFGEEKTRELLSRLYIERHPNDSLAAIASLQSDGIFKCSINNFIRSYTQYNEEVYVYQFERELKSVYAKILDPNILGAFHLSPFLHFCGSLFLGPEPLHPDDRTFILESIDLISRFAKAVEPIEFRGLKWPRFAESEEVLYLHETPWVRDGLPSEHNCRALFQSSNNALPKKSSNIKLRTEL</sequence>
<gene>
    <name evidence="8" type="primary">LOC100899598</name>
</gene>
<dbReference type="PANTHER" id="PTHR43918">
    <property type="entry name" value="ACETYLCHOLINESTERASE"/>
    <property type="match status" value="1"/>
</dbReference>
<dbReference type="GO" id="GO:0005615">
    <property type="term" value="C:extracellular space"/>
    <property type="evidence" value="ECO:0007669"/>
    <property type="project" value="TreeGrafter"/>
</dbReference>
<dbReference type="Proteomes" id="UP000694867">
    <property type="component" value="Unplaced"/>
</dbReference>
<dbReference type="InterPro" id="IPR029058">
    <property type="entry name" value="AB_hydrolase_fold"/>
</dbReference>
<dbReference type="PANTHER" id="PTHR43918:SF4">
    <property type="entry name" value="CARBOXYLIC ESTER HYDROLASE"/>
    <property type="match status" value="1"/>
</dbReference>
<evidence type="ECO:0000256" key="2">
    <source>
        <dbReference type="ARBA" id="ARBA00022487"/>
    </source>
</evidence>
<evidence type="ECO:0000259" key="6">
    <source>
        <dbReference type="Pfam" id="PF00135"/>
    </source>
</evidence>
<dbReference type="SUPFAM" id="SSF53474">
    <property type="entry name" value="alpha/beta-Hydrolases"/>
    <property type="match status" value="1"/>
</dbReference>
<feature type="signal peptide" evidence="5">
    <location>
        <begin position="1"/>
        <end position="16"/>
    </location>
</feature>
<dbReference type="KEGG" id="goe:100899598"/>
<keyword evidence="3 5" id="KW-0378">Hydrolase</keyword>
<dbReference type="GeneID" id="100899598"/>
<evidence type="ECO:0000256" key="4">
    <source>
        <dbReference type="ARBA" id="ARBA00023180"/>
    </source>
</evidence>